<organism evidence="1 2">
    <name type="scientific">Auriscalpium vulgare</name>
    <dbReference type="NCBI Taxonomy" id="40419"/>
    <lineage>
        <taxon>Eukaryota</taxon>
        <taxon>Fungi</taxon>
        <taxon>Dikarya</taxon>
        <taxon>Basidiomycota</taxon>
        <taxon>Agaricomycotina</taxon>
        <taxon>Agaricomycetes</taxon>
        <taxon>Russulales</taxon>
        <taxon>Auriscalpiaceae</taxon>
        <taxon>Auriscalpium</taxon>
    </lineage>
</organism>
<reference evidence="1" key="2">
    <citation type="journal article" date="2022" name="New Phytol.">
        <title>Evolutionary transition to the ectomycorrhizal habit in the genomes of a hyperdiverse lineage of mushroom-forming fungi.</title>
        <authorList>
            <person name="Looney B."/>
            <person name="Miyauchi S."/>
            <person name="Morin E."/>
            <person name="Drula E."/>
            <person name="Courty P.E."/>
            <person name="Kohler A."/>
            <person name="Kuo A."/>
            <person name="LaButti K."/>
            <person name="Pangilinan J."/>
            <person name="Lipzen A."/>
            <person name="Riley R."/>
            <person name="Andreopoulos W."/>
            <person name="He G."/>
            <person name="Johnson J."/>
            <person name="Nolan M."/>
            <person name="Tritt A."/>
            <person name="Barry K.W."/>
            <person name="Grigoriev I.V."/>
            <person name="Nagy L.G."/>
            <person name="Hibbett D."/>
            <person name="Henrissat B."/>
            <person name="Matheny P.B."/>
            <person name="Labbe J."/>
            <person name="Martin F.M."/>
        </authorList>
    </citation>
    <scope>NUCLEOTIDE SEQUENCE</scope>
    <source>
        <strain evidence="1">FP105234-sp</strain>
    </source>
</reference>
<reference evidence="1" key="1">
    <citation type="submission" date="2021-02" db="EMBL/GenBank/DDBJ databases">
        <authorList>
            <consortium name="DOE Joint Genome Institute"/>
            <person name="Ahrendt S."/>
            <person name="Looney B.P."/>
            <person name="Miyauchi S."/>
            <person name="Morin E."/>
            <person name="Drula E."/>
            <person name="Courty P.E."/>
            <person name="Chicoki N."/>
            <person name="Fauchery L."/>
            <person name="Kohler A."/>
            <person name="Kuo A."/>
            <person name="Labutti K."/>
            <person name="Pangilinan J."/>
            <person name="Lipzen A."/>
            <person name="Riley R."/>
            <person name="Andreopoulos W."/>
            <person name="He G."/>
            <person name="Johnson J."/>
            <person name="Barry K.W."/>
            <person name="Grigoriev I.V."/>
            <person name="Nagy L."/>
            <person name="Hibbett D."/>
            <person name="Henrissat B."/>
            <person name="Matheny P.B."/>
            <person name="Labbe J."/>
            <person name="Martin F."/>
        </authorList>
    </citation>
    <scope>NUCLEOTIDE SEQUENCE</scope>
    <source>
        <strain evidence="1">FP105234-sp</strain>
    </source>
</reference>
<gene>
    <name evidence="1" type="ORF">FA95DRAFT_1607026</name>
</gene>
<protein>
    <submittedName>
        <fullName evidence="1">G-protein alpha subunit</fullName>
    </submittedName>
</protein>
<sequence>MAAVQLLSTFATAASSASPTTPKRVGLARHAAAPYLLARQYFAGNALARRARARSTQIDAQINQQAVSVKRECKILVLGTEGSGKSTIVRQMRLHEPKGISPDDRLAARSAVVAHLLDSAHAVLDALEKLDLQFVDPGNADNADFVRGYVLDAEDKLNSDIAEAIRSLWHDVVVATLMGRSGEFRLVDNATYFLEAAGRIGADDYVPTDEDMLKARAPVGTVSQTQLQLDGMSIHLLEVGMQKSTKSRWIQAFDDITSIVFCASLGDYDAQATGTTRKALDESLVLFEDTVNSSWFQHTSVILLLTKLDLFEAKLATVPLKKYASDYDDGADVGAAMKYILRQYMNRNRANLLVYPVPVEATDPTATVCRRITLTVVKDTILQSALRTSGILC</sequence>
<evidence type="ECO:0000313" key="2">
    <source>
        <dbReference type="Proteomes" id="UP000814033"/>
    </source>
</evidence>
<comment type="caution">
    <text evidence="1">The sequence shown here is derived from an EMBL/GenBank/DDBJ whole genome shotgun (WGS) entry which is preliminary data.</text>
</comment>
<proteinExistence type="predicted"/>
<accession>A0ACB8RQL1</accession>
<name>A0ACB8RQL1_9AGAM</name>
<dbReference type="EMBL" id="MU275929">
    <property type="protein sequence ID" value="KAI0046304.1"/>
    <property type="molecule type" value="Genomic_DNA"/>
</dbReference>
<evidence type="ECO:0000313" key="1">
    <source>
        <dbReference type="EMBL" id="KAI0046304.1"/>
    </source>
</evidence>
<keyword evidence="2" id="KW-1185">Reference proteome</keyword>
<dbReference type="Proteomes" id="UP000814033">
    <property type="component" value="Unassembled WGS sequence"/>
</dbReference>